<dbReference type="EMBL" id="PFAQ01000041">
    <property type="protein sequence ID" value="PIT94607.1"/>
    <property type="molecule type" value="Genomic_DNA"/>
</dbReference>
<proteinExistence type="predicted"/>
<protein>
    <recommendedName>
        <fullName evidence="3">Type II secretion system protein</fullName>
    </recommendedName>
</protein>
<name>A0A2M6WP82_9BACT</name>
<evidence type="ECO:0000313" key="2">
    <source>
        <dbReference type="Proteomes" id="UP000228900"/>
    </source>
</evidence>
<evidence type="ECO:0000313" key="1">
    <source>
        <dbReference type="EMBL" id="PIT94607.1"/>
    </source>
</evidence>
<sequence length="167" mass="17673">MRFKSAFTMIELALYIALAAVVLLGSSGMMALVTDARIKNMVVSEVEQQGDSVLQVITQSIRNATVVNSPLAGASSSALSIDTSVPANNPTIFDITGGVLSVKEGAGVAVPLTNSRVVVSSLNFQNLAQTGANDNLRVSFSVIYNSSSTRQVYQYSRNFYGSGSLRQ</sequence>
<dbReference type="AlphaFoldDB" id="A0A2M6WP82"/>
<evidence type="ECO:0008006" key="3">
    <source>
        <dbReference type="Google" id="ProtNLM"/>
    </source>
</evidence>
<reference evidence="2" key="1">
    <citation type="submission" date="2017-09" db="EMBL/GenBank/DDBJ databases">
        <title>Depth-based differentiation of microbial function through sediment-hosted aquifers and enrichment of novel symbionts in the deep terrestrial subsurface.</title>
        <authorList>
            <person name="Probst A.J."/>
            <person name="Ladd B."/>
            <person name="Jarett J.K."/>
            <person name="Geller-Mcgrath D.E."/>
            <person name="Sieber C.M.K."/>
            <person name="Emerson J.B."/>
            <person name="Anantharaman K."/>
            <person name="Thomas B.C."/>
            <person name="Malmstrom R."/>
            <person name="Stieglmeier M."/>
            <person name="Klingl A."/>
            <person name="Woyke T."/>
            <person name="Ryan C.M."/>
            <person name="Banfield J.F."/>
        </authorList>
    </citation>
    <scope>NUCLEOTIDE SEQUENCE [LARGE SCALE GENOMIC DNA]</scope>
</reference>
<gene>
    <name evidence="1" type="ORF">COT98_02595</name>
</gene>
<accession>A0A2M6WP82</accession>
<dbReference type="Proteomes" id="UP000228900">
    <property type="component" value="Unassembled WGS sequence"/>
</dbReference>
<organism evidence="1 2">
    <name type="scientific">Candidatus Falkowbacteria bacterium CG10_big_fil_rev_8_21_14_0_10_39_9</name>
    <dbReference type="NCBI Taxonomy" id="1974566"/>
    <lineage>
        <taxon>Bacteria</taxon>
        <taxon>Candidatus Falkowiibacteriota</taxon>
    </lineage>
</organism>
<comment type="caution">
    <text evidence="1">The sequence shown here is derived from an EMBL/GenBank/DDBJ whole genome shotgun (WGS) entry which is preliminary data.</text>
</comment>